<keyword evidence="8" id="KW-0133">Cell shape</keyword>
<dbReference type="GO" id="GO:0009002">
    <property type="term" value="F:serine-type D-Ala-D-Ala carboxypeptidase activity"/>
    <property type="evidence" value="ECO:0007669"/>
    <property type="project" value="UniProtKB-EC"/>
</dbReference>
<dbReference type="GO" id="GO:0071555">
    <property type="term" value="P:cell wall organization"/>
    <property type="evidence" value="ECO:0007669"/>
    <property type="project" value="UniProtKB-KW"/>
</dbReference>
<keyword evidence="11" id="KW-0961">Cell wall biogenesis/degradation</keyword>
<comment type="catalytic activity">
    <reaction evidence="12">
        <text>Preferential cleavage: (Ac)2-L-Lys-D-Ala-|-D-Ala. Also transpeptidation of peptidyl-alanyl moieties that are N-acyl substituents of D-alanine.</text>
        <dbReference type="EC" id="3.4.16.4"/>
    </reaction>
</comment>
<dbReference type="GeneID" id="84574651"/>
<dbReference type="Pfam" id="PF00905">
    <property type="entry name" value="Transpeptidase"/>
    <property type="match status" value="1"/>
</dbReference>
<feature type="domain" description="Glycosyl transferase family 51" evidence="17">
    <location>
        <begin position="87"/>
        <end position="259"/>
    </location>
</feature>
<evidence type="ECO:0000256" key="3">
    <source>
        <dbReference type="ARBA" id="ARBA00022645"/>
    </source>
</evidence>
<keyword evidence="15" id="KW-0812">Transmembrane</keyword>
<evidence type="ECO:0000256" key="2">
    <source>
        <dbReference type="ARBA" id="ARBA00007739"/>
    </source>
</evidence>
<dbReference type="GO" id="GO:0008658">
    <property type="term" value="F:penicillin binding"/>
    <property type="evidence" value="ECO:0007669"/>
    <property type="project" value="InterPro"/>
</dbReference>
<organism evidence="18 19">
    <name type="scientific">Corynebacterium matruchotii</name>
    <dbReference type="NCBI Taxonomy" id="43768"/>
    <lineage>
        <taxon>Bacteria</taxon>
        <taxon>Bacillati</taxon>
        <taxon>Actinomycetota</taxon>
        <taxon>Actinomycetes</taxon>
        <taxon>Mycobacteriales</taxon>
        <taxon>Corynebacteriaceae</taxon>
        <taxon>Corynebacterium</taxon>
    </lineage>
</organism>
<keyword evidence="4" id="KW-0645">Protease</keyword>
<evidence type="ECO:0000256" key="13">
    <source>
        <dbReference type="ARBA" id="ARBA00049902"/>
    </source>
</evidence>
<keyword evidence="15" id="KW-0472">Membrane</keyword>
<keyword evidence="9" id="KW-0573">Peptidoglycan synthesis</keyword>
<dbReference type="FunFam" id="1.10.3810.10:FF:000001">
    <property type="entry name" value="Penicillin-binding protein 1A"/>
    <property type="match status" value="1"/>
</dbReference>
<evidence type="ECO:0000313" key="19">
    <source>
        <dbReference type="Proteomes" id="UP000249886"/>
    </source>
</evidence>
<dbReference type="EMBL" id="UARK01000001">
    <property type="protein sequence ID" value="SPW24538.1"/>
    <property type="molecule type" value="Genomic_DNA"/>
</dbReference>
<dbReference type="Proteomes" id="UP000249886">
    <property type="component" value="Unassembled WGS sequence"/>
</dbReference>
<dbReference type="Gene3D" id="1.10.3810.10">
    <property type="entry name" value="Biosynthetic peptidoglycan transglycosylase-like"/>
    <property type="match status" value="1"/>
</dbReference>
<dbReference type="SUPFAM" id="SSF56601">
    <property type="entry name" value="beta-lactamase/transpeptidase-like"/>
    <property type="match status" value="1"/>
</dbReference>
<dbReference type="InterPro" id="IPR036950">
    <property type="entry name" value="PBP_transglycosylase"/>
</dbReference>
<keyword evidence="7" id="KW-0378">Hydrolase</keyword>
<feature type="region of interest" description="Disordered" evidence="14">
    <location>
        <begin position="1"/>
        <end position="30"/>
    </location>
</feature>
<comment type="similarity">
    <text evidence="1">In the C-terminal section; belongs to the transpeptidase family.</text>
</comment>
<keyword evidence="5" id="KW-0328">Glycosyltransferase</keyword>
<evidence type="ECO:0000256" key="5">
    <source>
        <dbReference type="ARBA" id="ARBA00022676"/>
    </source>
</evidence>
<evidence type="ECO:0000256" key="11">
    <source>
        <dbReference type="ARBA" id="ARBA00023316"/>
    </source>
</evidence>
<keyword evidence="3" id="KW-0121">Carboxypeptidase</keyword>
<dbReference type="GO" id="GO:0008360">
    <property type="term" value="P:regulation of cell shape"/>
    <property type="evidence" value="ECO:0007669"/>
    <property type="project" value="UniProtKB-KW"/>
</dbReference>
<evidence type="ECO:0000256" key="1">
    <source>
        <dbReference type="ARBA" id="ARBA00007090"/>
    </source>
</evidence>
<dbReference type="InterPro" id="IPR023346">
    <property type="entry name" value="Lysozyme-like_dom_sf"/>
</dbReference>
<keyword evidence="6" id="KW-0808">Transferase</keyword>
<feature type="compositionally biased region" description="Basic residues" evidence="14">
    <location>
        <begin position="16"/>
        <end position="30"/>
    </location>
</feature>
<sequence length="742" mass="79582">MTNKRNTRKPVGSRPSRPRNKKRPTSKKKNRNKWLKIGVISTILVMFLSPFLLFMVAYLMADVPKPSELQNKQISHIYASDSTTELARIVPADGNRQEVPFEQIPEVVQHAVLAAEDRQFYTNSGFSFTGFGRAILGQLTGNSSAGGGSTITQQYVKKTLVGDESSFKRKAKELVYSVKMANEWSKEEVLGAYLNTIYFGRNAYGIDAAARAYFGIPVQELNASQAAVLAACIQRPSQLDPRNNFAEAEERWRYVLDGMAEEGWLSPSDRASQTYPETIDPATIPEQAPEVSGPNGLIKNQVLAELGNLGIDESEVQTRGLKVTTTIDMKAQNTTVDMVNAELAKQRENVRMAAVSVEPKTGAVRAYFGGNDGNGWDYANAPLQTGSTFKIFTLAAAVSQGIPTSQVVSDASYQLPNTVVPGGGCRGGCTIKEALKRSLNPPFLRLQGELAHTTQDTADMAHALGVARSLPGIEKTLTENGAAPFEGITLGQYQSRPLDMAHALATLANLGVYHDAHFVERVEAADGQVLYQFDAGAGERRLAKKVATNVLEAMAPIAGWSGGNNLAGRTSAAKTGTTQLGDTGQNKDAWMIGATPQLATAVWAGTDSGEALISQYGADIYGANLPATVWKNIMDGALEGQPAETFPAAESMGFTRSGGAIGPVVAQPQSVPTQQAPVVTNTPDTNTGRQETIEIPGLPDITLPGNVTNNVPNNMPGTMPGNLQDLQQQLENPRGQNTTQNQ</sequence>
<keyword evidence="15" id="KW-1133">Transmembrane helix</keyword>
<reference evidence="18 19" key="1">
    <citation type="submission" date="2018-06" db="EMBL/GenBank/DDBJ databases">
        <authorList>
            <consortium name="Pathogen Informatics"/>
            <person name="Doyle S."/>
        </authorList>
    </citation>
    <scope>NUCLEOTIDE SEQUENCE [LARGE SCALE GENOMIC DNA]</scope>
    <source>
        <strain evidence="18 19">NCTC10254</strain>
    </source>
</reference>
<dbReference type="AlphaFoldDB" id="A0A8B4H337"/>
<evidence type="ECO:0000256" key="8">
    <source>
        <dbReference type="ARBA" id="ARBA00022960"/>
    </source>
</evidence>
<evidence type="ECO:0000256" key="4">
    <source>
        <dbReference type="ARBA" id="ARBA00022670"/>
    </source>
</evidence>
<evidence type="ECO:0000259" key="17">
    <source>
        <dbReference type="Pfam" id="PF00912"/>
    </source>
</evidence>
<evidence type="ECO:0000256" key="9">
    <source>
        <dbReference type="ARBA" id="ARBA00022984"/>
    </source>
</evidence>
<evidence type="ECO:0000256" key="10">
    <source>
        <dbReference type="ARBA" id="ARBA00023268"/>
    </source>
</evidence>
<dbReference type="GO" id="GO:0009252">
    <property type="term" value="P:peptidoglycan biosynthetic process"/>
    <property type="evidence" value="ECO:0007669"/>
    <property type="project" value="UniProtKB-KW"/>
</dbReference>
<evidence type="ECO:0000256" key="14">
    <source>
        <dbReference type="SAM" id="MobiDB-lite"/>
    </source>
</evidence>
<comment type="caution">
    <text evidence="18">The sequence shown here is derived from an EMBL/GenBank/DDBJ whole genome shotgun (WGS) entry which is preliminary data.</text>
</comment>
<comment type="catalytic activity">
    <reaction evidence="13">
        <text>[GlcNAc-(1-&gt;4)-Mur2Ac(oyl-L-Ala-gamma-D-Glu-L-Lys-D-Ala-D-Ala)](n)-di-trans,octa-cis-undecaprenyl diphosphate + beta-D-GlcNAc-(1-&gt;4)-Mur2Ac(oyl-L-Ala-gamma-D-Glu-L-Lys-D-Ala-D-Ala)-di-trans,octa-cis-undecaprenyl diphosphate = [GlcNAc-(1-&gt;4)-Mur2Ac(oyl-L-Ala-gamma-D-Glu-L-Lys-D-Ala-D-Ala)](n+1)-di-trans,octa-cis-undecaprenyl diphosphate + di-trans,octa-cis-undecaprenyl diphosphate + H(+)</text>
        <dbReference type="Rhea" id="RHEA:23708"/>
        <dbReference type="Rhea" id="RHEA-COMP:9602"/>
        <dbReference type="Rhea" id="RHEA-COMP:9603"/>
        <dbReference type="ChEBI" id="CHEBI:15378"/>
        <dbReference type="ChEBI" id="CHEBI:58405"/>
        <dbReference type="ChEBI" id="CHEBI:60033"/>
        <dbReference type="ChEBI" id="CHEBI:78435"/>
        <dbReference type="EC" id="2.4.99.28"/>
    </reaction>
</comment>
<evidence type="ECO:0000256" key="7">
    <source>
        <dbReference type="ARBA" id="ARBA00022801"/>
    </source>
</evidence>
<feature type="region of interest" description="Disordered" evidence="14">
    <location>
        <begin position="669"/>
        <end position="688"/>
    </location>
</feature>
<dbReference type="GO" id="GO:0008955">
    <property type="term" value="F:peptidoglycan glycosyltransferase activity"/>
    <property type="evidence" value="ECO:0007669"/>
    <property type="project" value="UniProtKB-EC"/>
</dbReference>
<comment type="similarity">
    <text evidence="2">In the N-terminal section; belongs to the glycosyltransferase 51 family.</text>
</comment>
<evidence type="ECO:0000256" key="15">
    <source>
        <dbReference type="SAM" id="Phobius"/>
    </source>
</evidence>
<dbReference type="PANTHER" id="PTHR32282">
    <property type="entry name" value="BINDING PROTEIN TRANSPEPTIDASE, PUTATIVE-RELATED"/>
    <property type="match status" value="1"/>
</dbReference>
<dbReference type="GO" id="GO:0006508">
    <property type="term" value="P:proteolysis"/>
    <property type="evidence" value="ECO:0007669"/>
    <property type="project" value="UniProtKB-KW"/>
</dbReference>
<accession>A0A8B4H337</accession>
<evidence type="ECO:0000313" key="18">
    <source>
        <dbReference type="EMBL" id="SPW24538.1"/>
    </source>
</evidence>
<dbReference type="InterPro" id="IPR001264">
    <property type="entry name" value="Glyco_trans_51"/>
</dbReference>
<protein>
    <submittedName>
        <fullName evidence="18">Penicillin-binding protein</fullName>
    </submittedName>
</protein>
<dbReference type="InterPro" id="IPR001460">
    <property type="entry name" value="PCN-bd_Tpept"/>
</dbReference>
<dbReference type="Gene3D" id="3.40.710.10">
    <property type="entry name" value="DD-peptidase/beta-lactamase superfamily"/>
    <property type="match status" value="1"/>
</dbReference>
<dbReference type="GO" id="GO:0030288">
    <property type="term" value="C:outer membrane-bounded periplasmic space"/>
    <property type="evidence" value="ECO:0007669"/>
    <property type="project" value="TreeGrafter"/>
</dbReference>
<name>A0A8B4H337_9CORY</name>
<evidence type="ECO:0000256" key="6">
    <source>
        <dbReference type="ARBA" id="ARBA00022679"/>
    </source>
</evidence>
<feature type="transmembrane region" description="Helical" evidence="15">
    <location>
        <begin position="37"/>
        <end position="61"/>
    </location>
</feature>
<proteinExistence type="inferred from homology"/>
<evidence type="ECO:0000256" key="12">
    <source>
        <dbReference type="ARBA" id="ARBA00034000"/>
    </source>
</evidence>
<dbReference type="InterPro" id="IPR012338">
    <property type="entry name" value="Beta-lactam/transpept-like"/>
</dbReference>
<dbReference type="InterPro" id="IPR050396">
    <property type="entry name" value="Glycosyltr_51/Transpeptidase"/>
</dbReference>
<dbReference type="PANTHER" id="PTHR32282:SF34">
    <property type="entry name" value="PENICILLIN-BINDING PROTEIN 1A"/>
    <property type="match status" value="1"/>
</dbReference>
<dbReference type="Pfam" id="PF00912">
    <property type="entry name" value="Transgly"/>
    <property type="match status" value="1"/>
</dbReference>
<feature type="domain" description="Penicillin-binding protein transpeptidase" evidence="16">
    <location>
        <begin position="352"/>
        <end position="604"/>
    </location>
</feature>
<dbReference type="SUPFAM" id="SSF53955">
    <property type="entry name" value="Lysozyme-like"/>
    <property type="match status" value="1"/>
</dbReference>
<gene>
    <name evidence="18" type="primary">pbp1A</name>
    <name evidence="18" type="ORF">NCTC10254_00919</name>
</gene>
<keyword evidence="10" id="KW-0511">Multifunctional enzyme</keyword>
<dbReference type="RefSeq" id="WP_005526866.1">
    <property type="nucleotide sequence ID" value="NZ_CAUOYC010000005.1"/>
</dbReference>
<evidence type="ECO:0000259" key="16">
    <source>
        <dbReference type="Pfam" id="PF00905"/>
    </source>
</evidence>